<evidence type="ECO:0000313" key="10">
    <source>
        <dbReference type="EMBL" id="KAF9520410.1"/>
    </source>
</evidence>
<dbReference type="EMBL" id="MU128912">
    <property type="protein sequence ID" value="KAF9520410.1"/>
    <property type="molecule type" value="Genomic_DNA"/>
</dbReference>
<feature type="transmembrane region" description="Helical" evidence="8">
    <location>
        <begin position="52"/>
        <end position="69"/>
    </location>
</feature>
<comment type="subcellular location">
    <subcellularLocation>
        <location evidence="1">Membrane</location>
        <topology evidence="1">Multi-pass membrane protein</topology>
    </subcellularLocation>
</comment>
<comment type="caution">
    <text evidence="10">The sequence shown here is derived from an EMBL/GenBank/DDBJ whole genome shotgun (WGS) entry which is preliminary data.</text>
</comment>
<gene>
    <name evidence="10" type="ORF">BS47DRAFT_1336072</name>
</gene>
<feature type="transmembrane region" description="Helical" evidence="8">
    <location>
        <begin position="340"/>
        <end position="362"/>
    </location>
</feature>
<reference evidence="10" key="1">
    <citation type="journal article" date="2020" name="Nat. Commun.">
        <title>Large-scale genome sequencing of mycorrhizal fungi provides insights into the early evolution of symbiotic traits.</title>
        <authorList>
            <person name="Miyauchi S."/>
            <person name="Kiss E."/>
            <person name="Kuo A."/>
            <person name="Drula E."/>
            <person name="Kohler A."/>
            <person name="Sanchez-Garcia M."/>
            <person name="Morin E."/>
            <person name="Andreopoulos B."/>
            <person name="Barry K.W."/>
            <person name="Bonito G."/>
            <person name="Buee M."/>
            <person name="Carver A."/>
            <person name="Chen C."/>
            <person name="Cichocki N."/>
            <person name="Clum A."/>
            <person name="Culley D."/>
            <person name="Crous P.W."/>
            <person name="Fauchery L."/>
            <person name="Girlanda M."/>
            <person name="Hayes R.D."/>
            <person name="Keri Z."/>
            <person name="LaButti K."/>
            <person name="Lipzen A."/>
            <person name="Lombard V."/>
            <person name="Magnuson J."/>
            <person name="Maillard F."/>
            <person name="Murat C."/>
            <person name="Nolan M."/>
            <person name="Ohm R.A."/>
            <person name="Pangilinan J."/>
            <person name="Pereira M.F."/>
            <person name="Perotto S."/>
            <person name="Peter M."/>
            <person name="Pfister S."/>
            <person name="Riley R."/>
            <person name="Sitrit Y."/>
            <person name="Stielow J.B."/>
            <person name="Szollosi G."/>
            <person name="Zifcakova L."/>
            <person name="Stursova M."/>
            <person name="Spatafora J.W."/>
            <person name="Tedersoo L."/>
            <person name="Vaario L.M."/>
            <person name="Yamada A."/>
            <person name="Yan M."/>
            <person name="Wang P."/>
            <person name="Xu J."/>
            <person name="Bruns T."/>
            <person name="Baldrian P."/>
            <person name="Vilgalys R."/>
            <person name="Dunand C."/>
            <person name="Henrissat B."/>
            <person name="Grigoriev I.V."/>
            <person name="Hibbett D."/>
            <person name="Nagy L.G."/>
            <person name="Martin F.M."/>
        </authorList>
    </citation>
    <scope>NUCLEOTIDE SEQUENCE</scope>
    <source>
        <strain evidence="10">UP504</strain>
    </source>
</reference>
<keyword evidence="5 6" id="KW-0472">Membrane</keyword>
<evidence type="ECO:0000256" key="5">
    <source>
        <dbReference type="ARBA" id="ARBA00023136"/>
    </source>
</evidence>
<comment type="similarity">
    <text evidence="2">Belongs to the sphingosine N-acyltransferase family.</text>
</comment>
<dbReference type="SMART" id="SM00724">
    <property type="entry name" value="TLC"/>
    <property type="match status" value="1"/>
</dbReference>
<keyword evidence="11" id="KW-1185">Reference proteome</keyword>
<protein>
    <recommendedName>
        <fullName evidence="9">TLC domain-containing protein</fullName>
    </recommendedName>
</protein>
<evidence type="ECO:0000256" key="7">
    <source>
        <dbReference type="SAM" id="MobiDB-lite"/>
    </source>
</evidence>
<evidence type="ECO:0000256" key="8">
    <source>
        <dbReference type="SAM" id="Phobius"/>
    </source>
</evidence>
<accession>A0A9P6BBH6</accession>
<dbReference type="PANTHER" id="PTHR12560:SF0">
    <property type="entry name" value="LD18904P"/>
    <property type="match status" value="1"/>
</dbReference>
<proteinExistence type="inferred from homology"/>
<dbReference type="PANTHER" id="PTHR12560">
    <property type="entry name" value="LONGEVITY ASSURANCE FACTOR 1 LAG1"/>
    <property type="match status" value="1"/>
</dbReference>
<keyword evidence="3 6" id="KW-0812">Transmembrane</keyword>
<evidence type="ECO:0000256" key="2">
    <source>
        <dbReference type="ARBA" id="ARBA00009808"/>
    </source>
</evidence>
<feature type="transmembrane region" description="Helical" evidence="8">
    <location>
        <begin position="237"/>
        <end position="256"/>
    </location>
</feature>
<dbReference type="GO" id="GO:0050291">
    <property type="term" value="F:sphingosine N-acyltransferase activity"/>
    <property type="evidence" value="ECO:0007669"/>
    <property type="project" value="InterPro"/>
</dbReference>
<evidence type="ECO:0000259" key="9">
    <source>
        <dbReference type="PROSITE" id="PS50922"/>
    </source>
</evidence>
<feature type="transmembrane region" description="Helical" evidence="8">
    <location>
        <begin position="167"/>
        <end position="185"/>
    </location>
</feature>
<organism evidence="10 11">
    <name type="scientific">Hydnum rufescens UP504</name>
    <dbReference type="NCBI Taxonomy" id="1448309"/>
    <lineage>
        <taxon>Eukaryota</taxon>
        <taxon>Fungi</taxon>
        <taxon>Dikarya</taxon>
        <taxon>Basidiomycota</taxon>
        <taxon>Agaricomycotina</taxon>
        <taxon>Agaricomycetes</taxon>
        <taxon>Cantharellales</taxon>
        <taxon>Hydnaceae</taxon>
        <taxon>Hydnum</taxon>
    </lineage>
</organism>
<keyword evidence="4 8" id="KW-1133">Transmembrane helix</keyword>
<dbReference type="OrthoDB" id="537032at2759"/>
<dbReference type="Pfam" id="PF03798">
    <property type="entry name" value="TRAM_LAG1_CLN8"/>
    <property type="match status" value="1"/>
</dbReference>
<feature type="transmembrane region" description="Helical" evidence="8">
    <location>
        <begin position="205"/>
        <end position="225"/>
    </location>
</feature>
<feature type="domain" description="TLC" evidence="9">
    <location>
        <begin position="155"/>
        <end position="370"/>
    </location>
</feature>
<evidence type="ECO:0000256" key="1">
    <source>
        <dbReference type="ARBA" id="ARBA00004141"/>
    </source>
</evidence>
<evidence type="ECO:0000256" key="3">
    <source>
        <dbReference type="ARBA" id="ARBA00022692"/>
    </source>
</evidence>
<dbReference type="InterPro" id="IPR006634">
    <property type="entry name" value="TLC-dom"/>
</dbReference>
<evidence type="ECO:0000313" key="11">
    <source>
        <dbReference type="Proteomes" id="UP000886523"/>
    </source>
</evidence>
<evidence type="ECO:0000256" key="4">
    <source>
        <dbReference type="ARBA" id="ARBA00022989"/>
    </source>
</evidence>
<feature type="region of interest" description="Disordered" evidence="7">
    <location>
        <begin position="106"/>
        <end position="125"/>
    </location>
</feature>
<sequence length="389" mass="44696">MALSAVGEQYLPARLRPFIFLSHPVERPSHLRSQSSSSILWSRYYRIGPDDLPLIIGWTVIMLVLRWIILRQLKKFAHYWLGQSDRSHPPLNDAPNVNESVIPNTTSATSPVTTNGHAISNGNGLTSRKPSNRDIASKVGKDGTALKAALKTREHTVTRFAEQGFSCIYYTLAWCYGLWIHTAIYDSVLDTKAFWLSHPHIPLPAPVKFYLVLVFTYYSTQAIILHIEEHRRDHLQMFTHHVLTVLLLAGAYVTYLTRVSCAMFFIVDWCDILLPLGKMLKYMNIPVLPDITFLIFTVSWFITRQILFFRLVWSVTFDMPVYLSLEWNPAIDHLVTRKGWILFAVALWSVQVLLTIWFYMACKVLYDVFRGKAAVVEDWRSDDEGEGAE</sequence>
<dbReference type="GO" id="GO:0046513">
    <property type="term" value="P:ceramide biosynthetic process"/>
    <property type="evidence" value="ECO:0007669"/>
    <property type="project" value="InterPro"/>
</dbReference>
<dbReference type="GO" id="GO:0016020">
    <property type="term" value="C:membrane"/>
    <property type="evidence" value="ECO:0007669"/>
    <property type="project" value="UniProtKB-SubCell"/>
</dbReference>
<name>A0A9P6BBH6_9AGAM</name>
<dbReference type="InterPro" id="IPR016439">
    <property type="entry name" value="Lag1/Lac1-like"/>
</dbReference>
<dbReference type="AlphaFoldDB" id="A0A9P6BBH6"/>
<dbReference type="PROSITE" id="PS50922">
    <property type="entry name" value="TLC"/>
    <property type="match status" value="1"/>
</dbReference>
<dbReference type="Proteomes" id="UP000886523">
    <property type="component" value="Unassembled WGS sequence"/>
</dbReference>
<evidence type="ECO:0000256" key="6">
    <source>
        <dbReference type="PROSITE-ProRule" id="PRU00205"/>
    </source>
</evidence>